<dbReference type="OrthoDB" id="19657at2759"/>
<dbReference type="GeneID" id="71992614"/>
<evidence type="ECO:0000313" key="2">
    <source>
        <dbReference type="Proteomes" id="UP000756132"/>
    </source>
</evidence>
<protein>
    <submittedName>
        <fullName evidence="1">Uncharacterized protein</fullName>
    </submittedName>
</protein>
<evidence type="ECO:0000313" key="1">
    <source>
        <dbReference type="EMBL" id="UJO23555.1"/>
    </source>
</evidence>
<dbReference type="RefSeq" id="XP_047767921.1">
    <property type="nucleotide sequence ID" value="XM_047911884.1"/>
</dbReference>
<keyword evidence="2" id="KW-1185">Reference proteome</keyword>
<name>A0A9Q8PJH4_PASFU</name>
<gene>
    <name evidence="1" type="ORF">CLAFUR5_12736</name>
</gene>
<dbReference type="KEGG" id="ffu:CLAFUR5_12736"/>
<dbReference type="PANTHER" id="PTHR43301:SF8">
    <property type="entry name" value="ARABINOSIDASE-RELATED"/>
    <property type="match status" value="1"/>
</dbReference>
<dbReference type="InterPro" id="IPR050727">
    <property type="entry name" value="GH43_arabinanases"/>
</dbReference>
<accession>A0A9Q8PJH4</accession>
<reference evidence="1" key="1">
    <citation type="submission" date="2021-12" db="EMBL/GenBank/DDBJ databases">
        <authorList>
            <person name="Zaccaron A."/>
            <person name="Stergiopoulos I."/>
        </authorList>
    </citation>
    <scope>NUCLEOTIDE SEQUENCE</scope>
    <source>
        <strain evidence="1">Race5_Kim</strain>
    </source>
</reference>
<dbReference type="Gene3D" id="2.115.10.20">
    <property type="entry name" value="Glycosyl hydrolase domain, family 43"/>
    <property type="match status" value="1"/>
</dbReference>
<reference evidence="1" key="2">
    <citation type="journal article" date="2022" name="Microb. Genom.">
        <title>A chromosome-scale genome assembly of the tomato pathogen Cladosporium fulvum reveals a compartmentalized genome architecture and the presence of a dispensable chromosome.</title>
        <authorList>
            <person name="Zaccaron A.Z."/>
            <person name="Chen L.H."/>
            <person name="Samaras A."/>
            <person name="Stergiopoulos I."/>
        </authorList>
    </citation>
    <scope>NUCLEOTIDE SEQUENCE</scope>
    <source>
        <strain evidence="1">Race5_Kim</strain>
    </source>
</reference>
<organism evidence="1 2">
    <name type="scientific">Passalora fulva</name>
    <name type="common">Tomato leaf mold</name>
    <name type="synonym">Cladosporium fulvum</name>
    <dbReference type="NCBI Taxonomy" id="5499"/>
    <lineage>
        <taxon>Eukaryota</taxon>
        <taxon>Fungi</taxon>
        <taxon>Dikarya</taxon>
        <taxon>Ascomycota</taxon>
        <taxon>Pezizomycotina</taxon>
        <taxon>Dothideomycetes</taxon>
        <taxon>Dothideomycetidae</taxon>
        <taxon>Mycosphaerellales</taxon>
        <taxon>Mycosphaerellaceae</taxon>
        <taxon>Fulvia</taxon>
    </lineage>
</organism>
<dbReference type="PANTHER" id="PTHR43301">
    <property type="entry name" value="ARABINAN ENDO-1,5-ALPHA-L-ARABINOSIDASE"/>
    <property type="match status" value="1"/>
</dbReference>
<dbReference type="SUPFAM" id="SSF75005">
    <property type="entry name" value="Arabinanase/levansucrase/invertase"/>
    <property type="match status" value="1"/>
</dbReference>
<sequence>MCQEVVMQYEQFFRLGRSTSQEVRLHTIPAIPFHTIDLQDSIMKNSVTTAAVAAQCLLVFASVLPRQDSAYAGYLISTFSDPEPSVQQYLSKGNDPGAYTFLNDGKPILDSTVGTGGVRDIYLTHNGDRSQWYLLATDLDINAPGFNWDIATRNGSQSLVIWSSSNLVDWSDAVLTTVETPTAGMTWAPSAV</sequence>
<dbReference type="AlphaFoldDB" id="A0A9Q8PJH4"/>
<proteinExistence type="predicted"/>
<dbReference type="EMBL" id="CP090173">
    <property type="protein sequence ID" value="UJO23555.1"/>
    <property type="molecule type" value="Genomic_DNA"/>
</dbReference>
<dbReference type="Proteomes" id="UP000756132">
    <property type="component" value="Chromosome 11"/>
</dbReference>
<dbReference type="InterPro" id="IPR023296">
    <property type="entry name" value="Glyco_hydro_beta-prop_sf"/>
</dbReference>